<keyword evidence="2" id="KW-1185">Reference proteome</keyword>
<dbReference type="RefSeq" id="WP_263713297.1">
    <property type="nucleotide sequence ID" value="NZ_JAOWKX010000008.1"/>
</dbReference>
<protein>
    <submittedName>
        <fullName evidence="1">Nucleotidyltransferase family protein</fullName>
    </submittedName>
</protein>
<comment type="caution">
    <text evidence="1">The sequence shown here is derived from an EMBL/GenBank/DDBJ whole genome shotgun (WGS) entry which is preliminary data.</text>
</comment>
<gene>
    <name evidence="1" type="ORF">OE749_15035</name>
</gene>
<reference evidence="1 2" key="1">
    <citation type="submission" date="2022-10" db="EMBL/GenBank/DDBJ databases">
        <title>Aestuariibacter sp. AA17 isolated from Montipora capitata coral fragment.</title>
        <authorList>
            <person name="Emsley S.A."/>
            <person name="Pfannmuller K.M."/>
            <person name="Loughran R.M."/>
            <person name="Shlafstein M."/>
            <person name="Papke E."/>
            <person name="Saw J.H."/>
            <person name="Ushijima B."/>
            <person name="Videau P."/>
        </authorList>
    </citation>
    <scope>NUCLEOTIDE SEQUENCE [LARGE SCALE GENOMIC DNA]</scope>
    <source>
        <strain evidence="1 2">AA17</strain>
    </source>
</reference>
<dbReference type="InterPro" id="IPR039498">
    <property type="entry name" value="NTP_transf_5"/>
</dbReference>
<sequence length="359" mass="40942">MKIAFLADFITGRSHLSEFTDETWSLLLSVLRESKLLAAAYFAYYESDKTSCIPHWVWRHMQSAAKLAERQKKQVLFECTQMSAILEAEGVTPVFLKGAAYALAGTANSQGRFLNDIDVWVKREYLLKAEAALLSAGWKHEEMTEYDDHYYRDLAHELPPFFHPIRGTVLDLHHNLYLPISGKAPDINLYTHASVLCAKGRVFRREAMVLHSVIHLMLNEDVSRGFRDLFDLHLLLSAPDSSELIERTVALAEQDNKLFELGCCFYMLRLFFNTAVPDPFALNLLRGSWQTYLCKHIYPNAVVPDHSALTHGVTKFAKYVVYWRGHILKMPIITFLKHVVVKSCLGIMGLVFGKDSART</sequence>
<proteinExistence type="predicted"/>
<accession>A0ABT3ACK6</accession>
<evidence type="ECO:0000313" key="2">
    <source>
        <dbReference type="Proteomes" id="UP001652504"/>
    </source>
</evidence>
<dbReference type="Pfam" id="PF14907">
    <property type="entry name" value="NTP_transf_5"/>
    <property type="match status" value="1"/>
</dbReference>
<dbReference type="Proteomes" id="UP001652504">
    <property type="component" value="Unassembled WGS sequence"/>
</dbReference>
<organism evidence="1 2">
    <name type="scientific">Fluctibacter corallii</name>
    <dbReference type="NCBI Taxonomy" id="2984329"/>
    <lineage>
        <taxon>Bacteria</taxon>
        <taxon>Pseudomonadati</taxon>
        <taxon>Pseudomonadota</taxon>
        <taxon>Gammaproteobacteria</taxon>
        <taxon>Alteromonadales</taxon>
        <taxon>Alteromonadaceae</taxon>
        <taxon>Fluctibacter</taxon>
    </lineage>
</organism>
<name>A0ABT3ACK6_9ALTE</name>
<dbReference type="EMBL" id="JAOWKX010000008">
    <property type="protein sequence ID" value="MCV2886006.1"/>
    <property type="molecule type" value="Genomic_DNA"/>
</dbReference>
<evidence type="ECO:0000313" key="1">
    <source>
        <dbReference type="EMBL" id="MCV2886006.1"/>
    </source>
</evidence>